<dbReference type="Gene3D" id="1.10.150.20">
    <property type="entry name" value="5' to 3' exonuclease, C-terminal subdomain"/>
    <property type="match status" value="1"/>
</dbReference>
<dbReference type="InterPro" id="IPR029060">
    <property type="entry name" value="PIN-like_dom_sf"/>
</dbReference>
<feature type="compositionally biased region" description="Acidic residues" evidence="4">
    <location>
        <begin position="114"/>
        <end position="130"/>
    </location>
</feature>
<dbReference type="SUPFAM" id="SSF88723">
    <property type="entry name" value="PIN domain-like"/>
    <property type="match status" value="1"/>
</dbReference>
<keyword evidence="1" id="KW-0540">Nuclease</keyword>
<feature type="compositionally biased region" description="Polar residues" evidence="4">
    <location>
        <begin position="332"/>
        <end position="346"/>
    </location>
</feature>
<reference evidence="6" key="1">
    <citation type="submission" date="2023-06" db="EMBL/GenBank/DDBJ databases">
        <title>Survivors Of The Sea: Transcriptome response of Skeletonema marinoi to long-term dormancy.</title>
        <authorList>
            <person name="Pinder M.I.M."/>
            <person name="Kourtchenko O."/>
            <person name="Robertson E.K."/>
            <person name="Larsson T."/>
            <person name="Maumus F."/>
            <person name="Osuna-Cruz C.M."/>
            <person name="Vancaester E."/>
            <person name="Stenow R."/>
            <person name="Vandepoele K."/>
            <person name="Ploug H."/>
            <person name="Bruchert V."/>
            <person name="Godhe A."/>
            <person name="Topel M."/>
        </authorList>
    </citation>
    <scope>NUCLEOTIDE SEQUENCE</scope>
    <source>
        <strain evidence="6">R05AC</strain>
    </source>
</reference>
<evidence type="ECO:0000256" key="2">
    <source>
        <dbReference type="ARBA" id="ARBA00022801"/>
    </source>
</evidence>
<keyword evidence="3" id="KW-0238">DNA-binding</keyword>
<dbReference type="PANTHER" id="PTHR42646:SF2">
    <property type="entry name" value="5'-3' EXONUCLEASE FAMILY PROTEIN"/>
    <property type="match status" value="1"/>
</dbReference>
<feature type="compositionally biased region" description="Polar residues" evidence="4">
    <location>
        <begin position="163"/>
        <end position="174"/>
    </location>
</feature>
<dbReference type="InterPro" id="IPR036279">
    <property type="entry name" value="5-3_exonuclease_C_sf"/>
</dbReference>
<sequence length="861" mass="96336">MISLRTVATMCVIFHLCSRSTGRHMVVSRALHRSAFAHPSIIANPFVSLPRQTMPISFPTKARPLEDCASHYMIRRRLSSAIPSKRSADDYDDLFFVPATPKPSSSSQNYVPSIEDDEGDEQEVASDYDSNEQSTGNFFDDDYEYDREKFRAAQPNISPVRAKSTSSSSVQQPEPRNQQPYYPPKQPNYRATNNNSQQQQQRQQYSQQPQTGIPSTRALYQFRPIQPGSSRQMPPTSSSDYDSYDDYNTGEENNEMSFDHQNEGTTDEDLFAQADDTDYDPIEKGQVKRSAKIITKDASKVVDKQPPPVQSVAPQVTAKTEIEEGKQAPLDTPSNDSGTSNNSQVYPRTPRNFTPAFMEPPRVKAIINNTDKADHSPRKISVEASTGNVSTSYIDTLSHQLEHLQAQIYQLNDGVEFNIGSPKQVAKVLFGEDDEGSSTNKDVLEALASAGNVMAENIYKWRKVTSQIKKERKRIEQMEKGDRSNDYYGNLSRRDSRQSSRVDAQPIEEVTPGQVAIFETVPTTDDIPAPAAMDTVADRETLLLIDVSAYIFRSYHAMPPLHRSEDGMPTGALHGVCRMLQNLLLSQLLKGEQPRVILCFDARGDNFRHELYPEYKANRGPCPEDLIPQFDLVKEAATAFGLVQVEAGGYEADDVIATLSRLALDEGMNVDIMSGDKDLWQLVTAPDVFPRLHMIDPLHLDSISHDVVVEKWGVSSDKLGDLLALAGDAADNIKGAPGIGPKIAAQLINEFGSLSELLANTDKIKQKKRRESLDEHAENVMLFRQLVALEDAIPVERMISSPSFEGVSNVRMSSFDPSKLVEFYERMELRKCKSDLERRLRSSWINYKQPPTPADFSDVPF</sequence>
<dbReference type="GO" id="GO:0008409">
    <property type="term" value="F:5'-3' exonuclease activity"/>
    <property type="evidence" value="ECO:0007669"/>
    <property type="project" value="InterPro"/>
</dbReference>
<dbReference type="SUPFAM" id="SSF47807">
    <property type="entry name" value="5' to 3' exonuclease, C-terminal subdomain"/>
    <property type="match status" value="1"/>
</dbReference>
<dbReference type="PANTHER" id="PTHR42646">
    <property type="entry name" value="FLAP ENDONUCLEASE XNI"/>
    <property type="match status" value="1"/>
</dbReference>
<organism evidence="6 7">
    <name type="scientific">Skeletonema marinoi</name>
    <dbReference type="NCBI Taxonomy" id="267567"/>
    <lineage>
        <taxon>Eukaryota</taxon>
        <taxon>Sar</taxon>
        <taxon>Stramenopiles</taxon>
        <taxon>Ochrophyta</taxon>
        <taxon>Bacillariophyta</taxon>
        <taxon>Coscinodiscophyceae</taxon>
        <taxon>Thalassiosirophycidae</taxon>
        <taxon>Thalassiosirales</taxon>
        <taxon>Skeletonemataceae</taxon>
        <taxon>Skeletonema</taxon>
        <taxon>Skeletonema marinoi-dohrnii complex</taxon>
    </lineage>
</organism>
<comment type="caution">
    <text evidence="6">The sequence shown here is derived from an EMBL/GenBank/DDBJ whole genome shotgun (WGS) entry which is preliminary data.</text>
</comment>
<dbReference type="CDD" id="cd09859">
    <property type="entry name" value="PIN_53EXO"/>
    <property type="match status" value="1"/>
</dbReference>
<feature type="compositionally biased region" description="Acidic residues" evidence="4">
    <location>
        <begin position="242"/>
        <end position="254"/>
    </location>
</feature>
<evidence type="ECO:0000259" key="5">
    <source>
        <dbReference type="SMART" id="SM00475"/>
    </source>
</evidence>
<dbReference type="InterPro" id="IPR002421">
    <property type="entry name" value="5-3_exonuclease"/>
</dbReference>
<evidence type="ECO:0000256" key="3">
    <source>
        <dbReference type="ARBA" id="ARBA00023125"/>
    </source>
</evidence>
<dbReference type="InterPro" id="IPR020046">
    <property type="entry name" value="5-3_exonucl_a-hlix_arch_N"/>
</dbReference>
<feature type="region of interest" description="Disordered" evidence="4">
    <location>
        <begin position="152"/>
        <end position="212"/>
    </location>
</feature>
<dbReference type="SMART" id="SM00475">
    <property type="entry name" value="53EXOc"/>
    <property type="match status" value="1"/>
</dbReference>
<dbReference type="Gene3D" id="1.20.1060.10">
    <property type="entry name" value="Taq DNA Polymerase, Chain T, domain 4"/>
    <property type="match status" value="1"/>
</dbReference>
<dbReference type="InterPro" id="IPR020045">
    <property type="entry name" value="DNA_polI_H3TH"/>
</dbReference>
<evidence type="ECO:0000256" key="4">
    <source>
        <dbReference type="SAM" id="MobiDB-lite"/>
    </source>
</evidence>
<feature type="compositionally biased region" description="Polar residues" evidence="4">
    <location>
        <begin position="102"/>
        <end position="111"/>
    </location>
</feature>
<dbReference type="Pfam" id="PF01367">
    <property type="entry name" value="5_3_exonuc"/>
    <property type="match status" value="1"/>
</dbReference>
<dbReference type="InterPro" id="IPR043502">
    <property type="entry name" value="DNA/RNA_pol_sf"/>
</dbReference>
<dbReference type="AlphaFoldDB" id="A0AAD8YKR1"/>
<dbReference type="Pfam" id="PF02739">
    <property type="entry name" value="5_3_exonuc_N"/>
    <property type="match status" value="1"/>
</dbReference>
<dbReference type="SMART" id="SM00279">
    <property type="entry name" value="HhH2"/>
    <property type="match status" value="1"/>
</dbReference>
<feature type="compositionally biased region" description="Low complexity" evidence="4">
    <location>
        <begin position="197"/>
        <end position="210"/>
    </location>
</feature>
<feature type="region of interest" description="Disordered" evidence="4">
    <location>
        <begin position="298"/>
        <end position="356"/>
    </location>
</feature>
<dbReference type="EMBL" id="JATAAI010000002">
    <property type="protein sequence ID" value="KAK1747932.1"/>
    <property type="molecule type" value="Genomic_DNA"/>
</dbReference>
<proteinExistence type="predicted"/>
<dbReference type="Proteomes" id="UP001224775">
    <property type="component" value="Unassembled WGS sequence"/>
</dbReference>
<protein>
    <submittedName>
        <fullName evidence="6">5'-3' exonuclease</fullName>
        <ecNumber evidence="6">3.1.-.-</ecNumber>
    </submittedName>
</protein>
<keyword evidence="7" id="KW-1185">Reference proteome</keyword>
<feature type="compositionally biased region" description="Polar residues" evidence="4">
    <location>
        <begin position="227"/>
        <end position="236"/>
    </location>
</feature>
<dbReference type="InterPro" id="IPR038969">
    <property type="entry name" value="FEN"/>
</dbReference>
<dbReference type="GO" id="GO:0033567">
    <property type="term" value="P:DNA replication, Okazaki fragment processing"/>
    <property type="evidence" value="ECO:0007669"/>
    <property type="project" value="InterPro"/>
</dbReference>
<gene>
    <name evidence="6" type="ORF">QTG54_001895</name>
</gene>
<feature type="domain" description="5'-3' exonuclease" evidence="5">
    <location>
        <begin position="538"/>
        <end position="805"/>
    </location>
</feature>
<accession>A0AAD8YKR1</accession>
<dbReference type="GO" id="GO:0003677">
    <property type="term" value="F:DNA binding"/>
    <property type="evidence" value="ECO:0007669"/>
    <property type="project" value="UniProtKB-KW"/>
</dbReference>
<dbReference type="CDD" id="cd09898">
    <property type="entry name" value="H3TH_53EXO"/>
    <property type="match status" value="1"/>
</dbReference>
<dbReference type="FunFam" id="1.10.150.20:FF:000003">
    <property type="entry name" value="DNA polymerase I"/>
    <property type="match status" value="1"/>
</dbReference>
<evidence type="ECO:0000313" key="7">
    <source>
        <dbReference type="Proteomes" id="UP001224775"/>
    </source>
</evidence>
<feature type="region of interest" description="Disordered" evidence="4">
    <location>
        <begin position="471"/>
        <end position="505"/>
    </location>
</feature>
<keyword evidence="6" id="KW-0269">Exonuclease</keyword>
<dbReference type="GO" id="GO:0003887">
    <property type="term" value="F:DNA-directed DNA polymerase activity"/>
    <property type="evidence" value="ECO:0007669"/>
    <property type="project" value="InterPro"/>
</dbReference>
<feature type="region of interest" description="Disordered" evidence="4">
    <location>
        <begin position="98"/>
        <end position="140"/>
    </location>
</feature>
<dbReference type="SUPFAM" id="SSF56672">
    <property type="entry name" value="DNA/RNA polymerases"/>
    <property type="match status" value="1"/>
</dbReference>
<keyword evidence="2 6" id="KW-0378">Hydrolase</keyword>
<evidence type="ECO:0000313" key="6">
    <source>
        <dbReference type="EMBL" id="KAK1747932.1"/>
    </source>
</evidence>
<name>A0AAD8YKR1_9STRA</name>
<dbReference type="Pfam" id="PF00476">
    <property type="entry name" value="DNA_pol_A"/>
    <property type="match status" value="1"/>
</dbReference>
<dbReference type="EC" id="3.1.-.-" evidence="6"/>
<feature type="compositionally biased region" description="Basic and acidic residues" evidence="4">
    <location>
        <begin position="473"/>
        <end position="485"/>
    </location>
</feature>
<dbReference type="InterPro" id="IPR001098">
    <property type="entry name" value="DNA-dir_DNA_pol_A_palm_dom"/>
</dbReference>
<dbReference type="Gene3D" id="3.40.50.1010">
    <property type="entry name" value="5'-nuclease"/>
    <property type="match status" value="1"/>
</dbReference>
<dbReference type="InterPro" id="IPR008918">
    <property type="entry name" value="HhH2"/>
</dbReference>
<feature type="region of interest" description="Disordered" evidence="4">
    <location>
        <begin position="226"/>
        <end position="263"/>
    </location>
</feature>
<dbReference type="GO" id="GO:0017108">
    <property type="term" value="F:5'-flap endonuclease activity"/>
    <property type="evidence" value="ECO:0007669"/>
    <property type="project" value="InterPro"/>
</dbReference>
<evidence type="ECO:0000256" key="1">
    <source>
        <dbReference type="ARBA" id="ARBA00022722"/>
    </source>
</evidence>